<dbReference type="SUPFAM" id="SSF56219">
    <property type="entry name" value="DNase I-like"/>
    <property type="match status" value="1"/>
</dbReference>
<dbReference type="GO" id="GO:0003824">
    <property type="term" value="F:catalytic activity"/>
    <property type="evidence" value="ECO:0007669"/>
    <property type="project" value="InterPro"/>
</dbReference>
<dbReference type="NCBIfam" id="NF003842">
    <property type="entry name" value="PRK05421.1-4"/>
    <property type="match status" value="1"/>
</dbReference>
<gene>
    <name evidence="2" type="ORF">VIN01S_01740</name>
</gene>
<protein>
    <submittedName>
        <fullName evidence="2">UPF0294 protein</fullName>
    </submittedName>
</protein>
<evidence type="ECO:0000313" key="3">
    <source>
        <dbReference type="Proteomes" id="UP000318717"/>
    </source>
</evidence>
<dbReference type="EMBL" id="BJLF01000001">
    <property type="protein sequence ID" value="GEA49370.1"/>
    <property type="molecule type" value="Genomic_DNA"/>
</dbReference>
<evidence type="ECO:0000259" key="1">
    <source>
        <dbReference type="Pfam" id="PF03372"/>
    </source>
</evidence>
<dbReference type="AlphaFoldDB" id="A0A4Y3HRG4"/>
<dbReference type="OrthoDB" id="9793162at2"/>
<dbReference type="InterPro" id="IPR036691">
    <property type="entry name" value="Endo/exonu/phosph_ase_sf"/>
</dbReference>
<sequence length="293" mass="32823">MTSRSTRWLLAPVIAVLFTTAVLAIEFPISVPDSEHLIIADGITDSEMESVFQCSVFEKSGQAIDDEGRIDVLVWNIYKQNKETWQPELTKLLKGKQLGLLQEVSFTDEFKDWLYQLDWVGQQVKAFESFDVSAGVFNITQVYPIRVCAQLDAEPWIQIPKSALFATYPLSNGEVLAVGNLHGINFTIGTKAYSKQLKLLASKLEQHNGPVILGGDFNTWSDARLEQLTEIVSSANLEEVQFEPDQRTQFMGGHVLDHLYYRGLELKKAEAPISGASDHNPMIASFSIVEVKR</sequence>
<dbReference type="RefSeq" id="WP_141343735.1">
    <property type="nucleotide sequence ID" value="NZ_BJLF01000001.1"/>
</dbReference>
<accession>A0A4Y3HRG4</accession>
<feature type="domain" description="Endonuclease/exonuclease/phosphatase" evidence="1">
    <location>
        <begin position="74"/>
        <end position="279"/>
    </location>
</feature>
<dbReference type="InterPro" id="IPR005135">
    <property type="entry name" value="Endo/exonuclease/phosphatase"/>
</dbReference>
<dbReference type="Proteomes" id="UP000318717">
    <property type="component" value="Unassembled WGS sequence"/>
</dbReference>
<dbReference type="NCBIfam" id="NF003840">
    <property type="entry name" value="PRK05421.1-2"/>
    <property type="match status" value="1"/>
</dbReference>
<name>A0A4Y3HRG4_9VIBR</name>
<dbReference type="Pfam" id="PF03372">
    <property type="entry name" value="Exo_endo_phos"/>
    <property type="match status" value="1"/>
</dbReference>
<comment type="caution">
    <text evidence="2">The sequence shown here is derived from an EMBL/GenBank/DDBJ whole genome shotgun (WGS) entry which is preliminary data.</text>
</comment>
<proteinExistence type="predicted"/>
<reference evidence="2 3" key="1">
    <citation type="submission" date="2019-06" db="EMBL/GenBank/DDBJ databases">
        <title>Whole genome shotgun sequence of Vibrio inusitatus NBRC 102082.</title>
        <authorList>
            <person name="Hosoyama A."/>
            <person name="Uohara A."/>
            <person name="Ohji S."/>
            <person name="Ichikawa N."/>
        </authorList>
    </citation>
    <scope>NUCLEOTIDE SEQUENCE [LARGE SCALE GENOMIC DNA]</scope>
    <source>
        <strain evidence="2 3">NBRC 102082</strain>
    </source>
</reference>
<evidence type="ECO:0000313" key="2">
    <source>
        <dbReference type="EMBL" id="GEA49370.1"/>
    </source>
</evidence>
<keyword evidence="3" id="KW-1185">Reference proteome</keyword>
<organism evidence="2 3">
    <name type="scientific">Vibrio inusitatus NBRC 102082</name>
    <dbReference type="NCBI Taxonomy" id="1219070"/>
    <lineage>
        <taxon>Bacteria</taxon>
        <taxon>Pseudomonadati</taxon>
        <taxon>Pseudomonadota</taxon>
        <taxon>Gammaproteobacteria</taxon>
        <taxon>Vibrionales</taxon>
        <taxon>Vibrionaceae</taxon>
        <taxon>Vibrio</taxon>
    </lineage>
</organism>
<dbReference type="Gene3D" id="3.60.10.10">
    <property type="entry name" value="Endonuclease/exonuclease/phosphatase"/>
    <property type="match status" value="1"/>
</dbReference>